<dbReference type="PANTHER" id="PTHR47466">
    <property type="match status" value="1"/>
</dbReference>
<name>A0A9P6EB91_9AGAR</name>
<evidence type="ECO:0000256" key="2">
    <source>
        <dbReference type="ARBA" id="ARBA00022670"/>
    </source>
</evidence>
<keyword evidence="3" id="KW-0479">Metal-binding</keyword>
<dbReference type="GO" id="GO:0046872">
    <property type="term" value="F:metal ion binding"/>
    <property type="evidence" value="ECO:0007669"/>
    <property type="project" value="UniProtKB-KW"/>
</dbReference>
<keyword evidence="11" id="KW-1185">Reference proteome</keyword>
<comment type="similarity">
    <text evidence="1">Belongs to the peptidase M43B family.</text>
</comment>
<dbReference type="SUPFAM" id="SSF55486">
    <property type="entry name" value="Metalloproteases ('zincins'), catalytic domain"/>
    <property type="match status" value="1"/>
</dbReference>
<dbReference type="GO" id="GO:0006508">
    <property type="term" value="P:proteolysis"/>
    <property type="evidence" value="ECO:0007669"/>
    <property type="project" value="UniProtKB-KW"/>
</dbReference>
<evidence type="ECO:0000256" key="7">
    <source>
        <dbReference type="ARBA" id="ARBA00023049"/>
    </source>
</evidence>
<dbReference type="InterPro" id="IPR024079">
    <property type="entry name" value="MetalloPept_cat_dom_sf"/>
</dbReference>
<dbReference type="Proteomes" id="UP000807306">
    <property type="component" value="Unassembled WGS sequence"/>
</dbReference>
<organism evidence="10 11">
    <name type="scientific">Crepidotus variabilis</name>
    <dbReference type="NCBI Taxonomy" id="179855"/>
    <lineage>
        <taxon>Eukaryota</taxon>
        <taxon>Fungi</taxon>
        <taxon>Dikarya</taxon>
        <taxon>Basidiomycota</taxon>
        <taxon>Agaricomycotina</taxon>
        <taxon>Agaricomycetes</taxon>
        <taxon>Agaricomycetidae</taxon>
        <taxon>Agaricales</taxon>
        <taxon>Agaricineae</taxon>
        <taxon>Crepidotaceae</taxon>
        <taxon>Crepidotus</taxon>
    </lineage>
</organism>
<evidence type="ECO:0000256" key="8">
    <source>
        <dbReference type="ARBA" id="ARBA00023157"/>
    </source>
</evidence>
<dbReference type="OrthoDB" id="536211at2759"/>
<evidence type="ECO:0000256" key="5">
    <source>
        <dbReference type="ARBA" id="ARBA00022801"/>
    </source>
</evidence>
<keyword evidence="2" id="KW-0645">Protease</keyword>
<keyword evidence="7" id="KW-0482">Metalloprotease</keyword>
<evidence type="ECO:0000256" key="4">
    <source>
        <dbReference type="ARBA" id="ARBA00022729"/>
    </source>
</evidence>
<dbReference type="InterPro" id="IPR008754">
    <property type="entry name" value="Peptidase_M43"/>
</dbReference>
<dbReference type="PANTHER" id="PTHR47466:SF1">
    <property type="entry name" value="METALLOPROTEASE MEP1 (AFU_ORTHOLOGUE AFUA_1G07730)-RELATED"/>
    <property type="match status" value="1"/>
</dbReference>
<accession>A0A9P6EB91</accession>
<dbReference type="EMBL" id="MU157878">
    <property type="protein sequence ID" value="KAF9525892.1"/>
    <property type="molecule type" value="Genomic_DNA"/>
</dbReference>
<dbReference type="CDD" id="cd04275">
    <property type="entry name" value="ZnMc_pappalysin_like"/>
    <property type="match status" value="1"/>
</dbReference>
<comment type="caution">
    <text evidence="10">The sequence shown here is derived from an EMBL/GenBank/DDBJ whole genome shotgun (WGS) entry which is preliminary data.</text>
</comment>
<keyword evidence="6" id="KW-0862">Zinc</keyword>
<dbReference type="Gene3D" id="3.40.390.10">
    <property type="entry name" value="Collagenase (Catalytic Domain)"/>
    <property type="match status" value="1"/>
</dbReference>
<reference evidence="10" key="1">
    <citation type="submission" date="2020-11" db="EMBL/GenBank/DDBJ databases">
        <authorList>
            <consortium name="DOE Joint Genome Institute"/>
            <person name="Ahrendt S."/>
            <person name="Riley R."/>
            <person name="Andreopoulos W."/>
            <person name="Labutti K."/>
            <person name="Pangilinan J."/>
            <person name="Ruiz-Duenas F.J."/>
            <person name="Barrasa J.M."/>
            <person name="Sanchez-Garcia M."/>
            <person name="Camarero S."/>
            <person name="Miyauchi S."/>
            <person name="Serrano A."/>
            <person name="Linde D."/>
            <person name="Babiker R."/>
            <person name="Drula E."/>
            <person name="Ayuso-Fernandez I."/>
            <person name="Pacheco R."/>
            <person name="Padilla G."/>
            <person name="Ferreira P."/>
            <person name="Barriuso J."/>
            <person name="Kellner H."/>
            <person name="Castanera R."/>
            <person name="Alfaro M."/>
            <person name="Ramirez L."/>
            <person name="Pisabarro A.G."/>
            <person name="Kuo A."/>
            <person name="Tritt A."/>
            <person name="Lipzen A."/>
            <person name="He G."/>
            <person name="Yan M."/>
            <person name="Ng V."/>
            <person name="Cullen D."/>
            <person name="Martin F."/>
            <person name="Rosso M.-N."/>
            <person name="Henrissat B."/>
            <person name="Hibbett D."/>
            <person name="Martinez A.T."/>
            <person name="Grigoriev I.V."/>
        </authorList>
    </citation>
    <scope>NUCLEOTIDE SEQUENCE</scope>
    <source>
        <strain evidence="10">CBS 506.95</strain>
    </source>
</reference>
<proteinExistence type="inferred from homology"/>
<evidence type="ECO:0000256" key="6">
    <source>
        <dbReference type="ARBA" id="ARBA00022833"/>
    </source>
</evidence>
<keyword evidence="8" id="KW-1015">Disulfide bond</keyword>
<evidence type="ECO:0000313" key="11">
    <source>
        <dbReference type="Proteomes" id="UP000807306"/>
    </source>
</evidence>
<keyword evidence="5" id="KW-0378">Hydrolase</keyword>
<evidence type="ECO:0000259" key="9">
    <source>
        <dbReference type="Pfam" id="PF05572"/>
    </source>
</evidence>
<keyword evidence="4" id="KW-0732">Signal</keyword>
<evidence type="ECO:0000256" key="1">
    <source>
        <dbReference type="ARBA" id="ARBA00008721"/>
    </source>
</evidence>
<dbReference type="Pfam" id="PF05572">
    <property type="entry name" value="Peptidase_M43"/>
    <property type="match status" value="1"/>
</dbReference>
<sequence>MIKELREKSPITKRQDGQQYNFGVYFNIVASNLTEAGGYVPQKQIDDQMTLLNTKYVGTGISFKLLSVTRVVSRYWHETIDSGFYRPQTDAMYSLFHKGSSTTMNVYSVGFYDAGLNGYSTLPASYKSSPKRDGVVLLYATLPGGTSKDRQGGTLVHEAGHWLGLRHTFQGGCTGAGDGVDDTPPSAEANFDCPIGLDSCPGDNFPDPIHNYMDYTDETCRTEFTPGQIDLMHKSVATWRSDPSV</sequence>
<gene>
    <name evidence="10" type="ORF">CPB83DRAFT_771306</name>
</gene>
<dbReference type="GO" id="GO:0008237">
    <property type="term" value="F:metallopeptidase activity"/>
    <property type="evidence" value="ECO:0007669"/>
    <property type="project" value="UniProtKB-KW"/>
</dbReference>
<feature type="domain" description="Peptidase M43 pregnancy-associated plasma-A" evidence="9">
    <location>
        <begin position="118"/>
        <end position="236"/>
    </location>
</feature>
<evidence type="ECO:0000313" key="10">
    <source>
        <dbReference type="EMBL" id="KAF9525892.1"/>
    </source>
</evidence>
<dbReference type="AlphaFoldDB" id="A0A9P6EB91"/>
<protein>
    <submittedName>
        <fullName evidence="10">Pregnancy-associated plasma protein-A-domain-containing protein</fullName>
    </submittedName>
</protein>
<evidence type="ECO:0000256" key="3">
    <source>
        <dbReference type="ARBA" id="ARBA00022723"/>
    </source>
</evidence>